<feature type="domain" description="N-acetyltransferase" evidence="1">
    <location>
        <begin position="4"/>
        <end position="165"/>
    </location>
</feature>
<gene>
    <name evidence="3" type="ORF">E6L36_00750</name>
    <name evidence="2" type="ORF">H0N82_00640</name>
</gene>
<dbReference type="CDD" id="cd04301">
    <property type="entry name" value="NAT_SF"/>
    <property type="match status" value="1"/>
</dbReference>
<dbReference type="EMBL" id="JACCKI010000001">
    <property type="protein sequence ID" value="NZA03657.1"/>
    <property type="molecule type" value="Genomic_DNA"/>
</dbReference>
<accession>A0A508YL59</accession>
<dbReference type="RefSeq" id="WP_005690670.1">
    <property type="nucleotide sequence ID" value="NZ_CABFNI010000001.1"/>
</dbReference>
<name>A0A508YL59_LACRH</name>
<reference evidence="3 4" key="1">
    <citation type="submission" date="2019-04" db="EMBL/GenBank/DDBJ databases">
        <title>Genome Announcement to Ensure Probiotic Safety of Lactobacillus rhamnosus UBLR-58.</title>
        <authorList>
            <person name="Sulthana A."/>
            <person name="Lakshmi S.G."/>
            <person name="Madempudi R.S."/>
        </authorList>
    </citation>
    <scope>NUCLEOTIDE SEQUENCE [LARGE SCALE GENOMIC DNA]</scope>
    <source>
        <strain evidence="3 4">UBLR-58</strain>
    </source>
</reference>
<evidence type="ECO:0000313" key="3">
    <source>
        <dbReference type="EMBL" id="THC79070.1"/>
    </source>
</evidence>
<dbReference type="GO" id="GO:0016747">
    <property type="term" value="F:acyltransferase activity, transferring groups other than amino-acyl groups"/>
    <property type="evidence" value="ECO:0007669"/>
    <property type="project" value="InterPro"/>
</dbReference>
<comment type="caution">
    <text evidence="2">The sequence shown here is derived from an EMBL/GenBank/DDBJ whole genome shotgun (WGS) entry which is preliminary data.</text>
</comment>
<dbReference type="PANTHER" id="PTHR43617">
    <property type="entry name" value="L-AMINO ACID N-ACETYLTRANSFERASE"/>
    <property type="match status" value="1"/>
</dbReference>
<evidence type="ECO:0000313" key="2">
    <source>
        <dbReference type="EMBL" id="NZA03657.1"/>
    </source>
</evidence>
<sequence length="166" mass="18953">MTNIRIQAATPNSDFAAIKQIYYTTWQVAYWDLIPASFLKQLSPASWHPERRWQNTFLAIDDIAGIVGVCSYGPARMAERAGWGELYSIYVLPAFQRQHVGERLLNAALKELDGAYSNDYVRVLDNNHAAQAFYRRFGFTETKTVLEDATKFGTIRELVMVRKPAQ</sequence>
<dbReference type="Pfam" id="PF13508">
    <property type="entry name" value="Acetyltransf_7"/>
    <property type="match status" value="1"/>
</dbReference>
<dbReference type="Proteomes" id="UP000552935">
    <property type="component" value="Unassembled WGS sequence"/>
</dbReference>
<proteinExistence type="predicted"/>
<dbReference type="Gene3D" id="3.40.630.30">
    <property type="match status" value="1"/>
</dbReference>
<evidence type="ECO:0000313" key="4">
    <source>
        <dbReference type="Proteomes" id="UP000307517"/>
    </source>
</evidence>
<keyword evidence="2" id="KW-0808">Transferase</keyword>
<evidence type="ECO:0000313" key="5">
    <source>
        <dbReference type="Proteomes" id="UP000552935"/>
    </source>
</evidence>
<dbReference type="SUPFAM" id="SSF55729">
    <property type="entry name" value="Acyl-CoA N-acyltransferases (Nat)"/>
    <property type="match status" value="1"/>
</dbReference>
<dbReference type="InterPro" id="IPR016181">
    <property type="entry name" value="Acyl_CoA_acyltransferase"/>
</dbReference>
<dbReference type="PROSITE" id="PS51186">
    <property type="entry name" value="GNAT"/>
    <property type="match status" value="1"/>
</dbReference>
<dbReference type="Proteomes" id="UP000307517">
    <property type="component" value="Unassembled WGS sequence"/>
</dbReference>
<dbReference type="PANTHER" id="PTHR43617:SF30">
    <property type="entry name" value="HISTONE ACETYLTRANSFERASE"/>
    <property type="match status" value="1"/>
</dbReference>
<evidence type="ECO:0000259" key="1">
    <source>
        <dbReference type="PROSITE" id="PS51186"/>
    </source>
</evidence>
<dbReference type="EMBL" id="SSHM01000001">
    <property type="protein sequence ID" value="THC79070.1"/>
    <property type="molecule type" value="Genomic_DNA"/>
</dbReference>
<dbReference type="AlphaFoldDB" id="A0A508YL59"/>
<organism evidence="2 5">
    <name type="scientific">Lacticaseibacillus rhamnosus</name>
    <name type="common">Lactobacillus rhamnosus</name>
    <dbReference type="NCBI Taxonomy" id="47715"/>
    <lineage>
        <taxon>Bacteria</taxon>
        <taxon>Bacillati</taxon>
        <taxon>Bacillota</taxon>
        <taxon>Bacilli</taxon>
        <taxon>Lactobacillales</taxon>
        <taxon>Lactobacillaceae</taxon>
        <taxon>Lacticaseibacillus</taxon>
    </lineage>
</organism>
<dbReference type="InterPro" id="IPR050276">
    <property type="entry name" value="MshD_Acetyltransferase"/>
</dbReference>
<dbReference type="InterPro" id="IPR000182">
    <property type="entry name" value="GNAT_dom"/>
</dbReference>
<reference evidence="2 5" key="2">
    <citation type="submission" date="2020-07" db="EMBL/GenBank/DDBJ databases">
        <title>Organ Donor 1.</title>
        <authorList>
            <person name="Marsh A.J."/>
            <person name="Azcarate-Peril M.A."/>
        </authorList>
    </citation>
    <scope>NUCLEOTIDE SEQUENCE [LARGE SCALE GENOMIC DNA]</scope>
    <source>
        <strain evidence="2 5">AMC0712</strain>
    </source>
</reference>
<protein>
    <submittedName>
        <fullName evidence="2 3">N-acetyltransferase</fullName>
    </submittedName>
</protein>